<dbReference type="AlphaFoldDB" id="A0A931LVU6"/>
<feature type="region of interest" description="Disordered" evidence="1">
    <location>
        <begin position="21"/>
        <end position="48"/>
    </location>
</feature>
<evidence type="ECO:0000313" key="2">
    <source>
        <dbReference type="EMBL" id="MBI1756637.1"/>
    </source>
</evidence>
<reference evidence="2" key="1">
    <citation type="submission" date="2020-07" db="EMBL/GenBank/DDBJ databases">
        <title>Huge and variable diversity of episymbiotic CPR bacteria and DPANN archaea in groundwater ecosystems.</title>
        <authorList>
            <person name="He C.Y."/>
            <person name="Keren R."/>
            <person name="Whittaker M."/>
            <person name="Farag I.F."/>
            <person name="Doudna J."/>
            <person name="Cate J.H.D."/>
            <person name="Banfield J.F."/>
        </authorList>
    </citation>
    <scope>NUCLEOTIDE SEQUENCE</scope>
    <source>
        <strain evidence="2">NC_groundwater_17_Pr7_B-0.1um_64_12</strain>
    </source>
</reference>
<sequence>MGFSPCRYWLQGAALGDVTAPVPGRPVVTSPDGNRRADARRQPIERREALRSLGDRGVSEGFGLAAFGANCA</sequence>
<protein>
    <submittedName>
        <fullName evidence="2">Uncharacterized protein</fullName>
    </submittedName>
</protein>
<name>A0A931LVU6_FIMGI</name>
<gene>
    <name evidence="2" type="ORF">HYR64_05970</name>
</gene>
<organism evidence="2 3">
    <name type="scientific">Fimbriimonas ginsengisoli</name>
    <dbReference type="NCBI Taxonomy" id="1005039"/>
    <lineage>
        <taxon>Bacteria</taxon>
        <taxon>Bacillati</taxon>
        <taxon>Armatimonadota</taxon>
        <taxon>Fimbriimonadia</taxon>
        <taxon>Fimbriimonadales</taxon>
        <taxon>Fimbriimonadaceae</taxon>
        <taxon>Fimbriimonas</taxon>
    </lineage>
</organism>
<dbReference type="EMBL" id="JACOSL010000037">
    <property type="protein sequence ID" value="MBI1756637.1"/>
    <property type="molecule type" value="Genomic_DNA"/>
</dbReference>
<comment type="caution">
    <text evidence="2">The sequence shown here is derived from an EMBL/GenBank/DDBJ whole genome shotgun (WGS) entry which is preliminary data.</text>
</comment>
<accession>A0A931LVU6</accession>
<proteinExistence type="predicted"/>
<evidence type="ECO:0000313" key="3">
    <source>
        <dbReference type="Proteomes" id="UP000727962"/>
    </source>
</evidence>
<feature type="compositionally biased region" description="Basic and acidic residues" evidence="1">
    <location>
        <begin position="33"/>
        <end position="48"/>
    </location>
</feature>
<evidence type="ECO:0000256" key="1">
    <source>
        <dbReference type="SAM" id="MobiDB-lite"/>
    </source>
</evidence>
<dbReference type="Proteomes" id="UP000727962">
    <property type="component" value="Unassembled WGS sequence"/>
</dbReference>